<organism evidence="6">
    <name type="scientific">Amphimedon queenslandica</name>
    <name type="common">Sponge</name>
    <dbReference type="NCBI Taxonomy" id="400682"/>
    <lineage>
        <taxon>Eukaryota</taxon>
        <taxon>Metazoa</taxon>
        <taxon>Porifera</taxon>
        <taxon>Demospongiae</taxon>
        <taxon>Heteroscleromorpha</taxon>
        <taxon>Haplosclerida</taxon>
        <taxon>Niphatidae</taxon>
        <taxon>Amphimedon</taxon>
    </lineage>
</organism>
<dbReference type="PROSITE" id="PS50017">
    <property type="entry name" value="DEATH_DOMAIN"/>
    <property type="match status" value="1"/>
</dbReference>
<keyword evidence="2 3" id="KW-0040">ANK repeat</keyword>
<proteinExistence type="predicted"/>
<feature type="compositionally biased region" description="Polar residues" evidence="4">
    <location>
        <begin position="978"/>
        <end position="989"/>
    </location>
</feature>
<dbReference type="SMART" id="SM00248">
    <property type="entry name" value="ANK"/>
    <property type="match status" value="8"/>
</dbReference>
<feature type="repeat" description="ANK" evidence="3">
    <location>
        <begin position="28"/>
        <end position="61"/>
    </location>
</feature>
<dbReference type="EnsemblMetazoa" id="Aqu2.1.12161_001">
    <property type="protein sequence ID" value="Aqu2.1.12161_001"/>
    <property type="gene ID" value="Aqu2.1.12161"/>
</dbReference>
<dbReference type="PROSITE" id="PS50297">
    <property type="entry name" value="ANK_REP_REGION"/>
    <property type="match status" value="2"/>
</dbReference>
<dbReference type="Pfam" id="PF00531">
    <property type="entry name" value="Death"/>
    <property type="match status" value="1"/>
</dbReference>
<dbReference type="PANTHER" id="PTHR24161:SF85">
    <property type="entry name" value="PALMITOYLTRANSFERASE HIP14"/>
    <property type="match status" value="1"/>
</dbReference>
<feature type="compositionally biased region" description="Polar residues" evidence="4">
    <location>
        <begin position="909"/>
        <end position="923"/>
    </location>
</feature>
<evidence type="ECO:0000256" key="2">
    <source>
        <dbReference type="ARBA" id="ARBA00023043"/>
    </source>
</evidence>
<evidence type="ECO:0000256" key="3">
    <source>
        <dbReference type="PROSITE-ProRule" id="PRU00023"/>
    </source>
</evidence>
<dbReference type="eggNOG" id="KOG4177">
    <property type="taxonomic scope" value="Eukaryota"/>
</dbReference>
<dbReference type="InParanoid" id="A0A1X7TC69"/>
<sequence length="1124" mass="126596">MACLNRNFETVQFLTNSTECSIEAEGNDRDRPLHLACASGNVDIVRHLVIDKHCDVNAKRNDGLTPLHMACLNQAESDLQNRPLHLACKSGNVDIVRHLVIDKHCDVNAKRYDGLTPLHMACLNHNFETVKFLTNSTKCNIEAEDNNQDRPLHLACRSGNVDIIRHLVIDKHCDVNAKRFNGYTPLHYACEKGPFEVFKILINHPQCNIEAGDKYSERPLHKAYKSGNVDIVHHLVIEKNCDVNAIWRYGNTLLHDACEKGNFEIVKILTSHPQCNIEAEDKYNRRPLHVAFSSKTSNSMDIVNYLVEVKGCTITDDNKIQKYFYIRQSSGIALLRVVKCILTGPPGAGKSTLKKRLLNQSLDTGPSLSTGVIDAAVQVNSFRKLSQHNAVVTTEWKEQELDEEAVLITKKLLPANNTSDESTRPTAPLETSVESTGIPQPMSVDETVDLTSSNEDKQESLKEFDLSPITSQQGNKNVSTSSPVYTEAAIDTVVIDESSIMEHENVPNSPAKIINCKEEENYVMKIPVRKRQEYEEKFEEGNDDNHTILHIIDTGGQPEFHEILPALITGPAINLLVFKLTEDLRSRYEIIYRTSAGDSKPYETSLTHEELKSVVSRIQKNLKMFYAGLEDIIITNLQLVFDRITNLITTCFTFEQLKSAAVRKEFRKNGRFSESQLDKISLREKGDPLNAKRLVTLLKHLYIVAGPMKTKVDRKTVNYYFMPCALKPADVESEERNGSVSPVPLLICFECGYTPVGVFCCLVVYLLDQKTDQVLEWKLTGNDQCRNKITFQVGKYHDIVTLISHATYLEVWVQQIKGSKLSKSDLCDKILSSLHKGLDTVTQSLHYTYKSKHEFGVLCTCTGVPHPAVIDSNEETTTCANGEMVELNEKQLYWSSKIVKLNDVIQNASSQMPPQTDSNQDCSKGSYLSKRSRAAQDENSKSYSSSKRIPTDDKGRQSQGTDSVTKKRKQNEDHSRSKMTVTTETQSYDTSEDISANKRQKLTDDTEMIDNEPVGCTSNNEIQLQDCLNVTLSIDDLDAVLELLSNSFNQWKTLGLKLGISYVTLDNIQSEEKKVQGRLMEMLATWLRKKDKVVNTTWSQLIDSLRKIGENALAEKIEAKITKQ</sequence>
<feature type="repeat" description="ANK" evidence="3">
    <location>
        <begin position="79"/>
        <end position="112"/>
    </location>
</feature>
<feature type="repeat" description="ANK" evidence="3">
    <location>
        <begin position="113"/>
        <end position="133"/>
    </location>
</feature>
<dbReference type="AlphaFoldDB" id="A0A1X7TC69"/>
<dbReference type="PROSITE" id="PS50088">
    <property type="entry name" value="ANK_REPEAT"/>
    <property type="match status" value="5"/>
</dbReference>
<evidence type="ECO:0000256" key="4">
    <source>
        <dbReference type="SAM" id="MobiDB-lite"/>
    </source>
</evidence>
<dbReference type="InterPro" id="IPR000488">
    <property type="entry name" value="Death_dom"/>
</dbReference>
<dbReference type="SUPFAM" id="SSF52540">
    <property type="entry name" value="P-loop containing nucleoside triphosphate hydrolases"/>
    <property type="match status" value="1"/>
</dbReference>
<dbReference type="OrthoDB" id="6120209at2759"/>
<dbReference type="Pfam" id="PF12796">
    <property type="entry name" value="Ank_2"/>
    <property type="match status" value="3"/>
</dbReference>
<dbReference type="Pfam" id="PF00023">
    <property type="entry name" value="Ank"/>
    <property type="match status" value="1"/>
</dbReference>
<keyword evidence="1" id="KW-0677">Repeat</keyword>
<evidence type="ECO:0000259" key="5">
    <source>
        <dbReference type="PROSITE" id="PS50017"/>
    </source>
</evidence>
<dbReference type="Gene3D" id="1.25.40.20">
    <property type="entry name" value="Ankyrin repeat-containing domain"/>
    <property type="match status" value="3"/>
</dbReference>
<dbReference type="SUPFAM" id="SSF47986">
    <property type="entry name" value="DEATH domain"/>
    <property type="match status" value="1"/>
</dbReference>
<dbReference type="InterPro" id="IPR011029">
    <property type="entry name" value="DEATH-like_dom_sf"/>
</dbReference>
<dbReference type="InterPro" id="IPR027417">
    <property type="entry name" value="P-loop_NTPase"/>
</dbReference>
<dbReference type="CDD" id="cd01670">
    <property type="entry name" value="Death"/>
    <property type="match status" value="1"/>
</dbReference>
<dbReference type="GO" id="GO:0007165">
    <property type="term" value="P:signal transduction"/>
    <property type="evidence" value="ECO:0007669"/>
    <property type="project" value="InterPro"/>
</dbReference>
<feature type="region of interest" description="Disordered" evidence="4">
    <location>
        <begin position="416"/>
        <end position="444"/>
    </location>
</feature>
<dbReference type="PANTHER" id="PTHR24161">
    <property type="entry name" value="ANK_REP_REGION DOMAIN-CONTAINING PROTEIN-RELATED"/>
    <property type="match status" value="1"/>
</dbReference>
<dbReference type="InterPro" id="IPR002110">
    <property type="entry name" value="Ankyrin_rpt"/>
</dbReference>
<dbReference type="SUPFAM" id="SSF48403">
    <property type="entry name" value="Ankyrin repeat"/>
    <property type="match status" value="1"/>
</dbReference>
<feature type="domain" description="Death" evidence="5">
    <location>
        <begin position="1050"/>
        <end position="1121"/>
    </location>
</feature>
<dbReference type="CDD" id="cd02019">
    <property type="entry name" value="NK"/>
    <property type="match status" value="1"/>
</dbReference>
<evidence type="ECO:0000256" key="1">
    <source>
        <dbReference type="ARBA" id="ARBA00022737"/>
    </source>
</evidence>
<reference evidence="6" key="1">
    <citation type="submission" date="2017-05" db="UniProtKB">
        <authorList>
            <consortium name="EnsemblMetazoa"/>
        </authorList>
    </citation>
    <scope>IDENTIFICATION</scope>
</reference>
<feature type="repeat" description="ANK" evidence="3">
    <location>
        <begin position="181"/>
        <end position="204"/>
    </location>
</feature>
<accession>A0A1X7TC69</accession>
<dbReference type="InterPro" id="IPR036770">
    <property type="entry name" value="Ankyrin_rpt-contain_sf"/>
</dbReference>
<dbReference type="Pfam" id="PF13606">
    <property type="entry name" value="Ank_3"/>
    <property type="match status" value="1"/>
</dbReference>
<feature type="repeat" description="ANK" evidence="3">
    <location>
        <begin position="147"/>
        <end position="180"/>
    </location>
</feature>
<dbReference type="Gene3D" id="1.10.533.10">
    <property type="entry name" value="Death Domain, Fas"/>
    <property type="match status" value="1"/>
</dbReference>
<evidence type="ECO:0000313" key="6">
    <source>
        <dbReference type="EnsemblMetazoa" id="Aqu2.1.12161_001"/>
    </source>
</evidence>
<name>A0A1X7TC69_AMPQE</name>
<protein>
    <recommendedName>
        <fullName evidence="5">Death domain-containing protein</fullName>
    </recommendedName>
</protein>
<feature type="region of interest" description="Disordered" evidence="4">
    <location>
        <begin position="909"/>
        <end position="1002"/>
    </location>
</feature>